<dbReference type="SUPFAM" id="SSF51445">
    <property type="entry name" value="(Trans)glycosidases"/>
    <property type="match status" value="1"/>
</dbReference>
<dbReference type="Gene3D" id="3.20.20.80">
    <property type="entry name" value="Glycosidases"/>
    <property type="match status" value="1"/>
</dbReference>
<evidence type="ECO:0000256" key="2">
    <source>
        <dbReference type="ARBA" id="ARBA00001913"/>
    </source>
</evidence>
<comment type="cofactor">
    <cofactor evidence="2">
        <name>Ca(2+)</name>
        <dbReference type="ChEBI" id="CHEBI:29108"/>
    </cofactor>
</comment>
<evidence type="ECO:0000256" key="5">
    <source>
        <dbReference type="ARBA" id="ARBA00022801"/>
    </source>
</evidence>
<dbReference type="PANTHER" id="PTHR43447">
    <property type="entry name" value="ALPHA-AMYLASE"/>
    <property type="match status" value="1"/>
</dbReference>
<reference evidence="13 14" key="1">
    <citation type="journal article" date="2022" name="bioRxiv">
        <title>Genomics of Preaxostyla Flagellates Illuminates Evolutionary Transitions and the Path Towards Mitochondrial Loss.</title>
        <authorList>
            <person name="Novak L.V.F."/>
            <person name="Treitli S.C."/>
            <person name="Pyrih J."/>
            <person name="Halakuc P."/>
            <person name="Pipaliya S.V."/>
            <person name="Vacek V."/>
            <person name="Brzon O."/>
            <person name="Soukal P."/>
            <person name="Eme L."/>
            <person name="Dacks J.B."/>
            <person name="Karnkowska A."/>
            <person name="Elias M."/>
            <person name="Hampl V."/>
        </authorList>
    </citation>
    <scope>NUCLEOTIDE SEQUENCE [LARGE SCALE GENOMIC DNA]</scope>
    <source>
        <strain evidence="13">NAU3</strain>
        <tissue evidence="13">Gut</tissue>
    </source>
</reference>
<organism evidence="13 14">
    <name type="scientific">Blattamonas nauphoetae</name>
    <dbReference type="NCBI Taxonomy" id="2049346"/>
    <lineage>
        <taxon>Eukaryota</taxon>
        <taxon>Metamonada</taxon>
        <taxon>Preaxostyla</taxon>
        <taxon>Oxymonadida</taxon>
        <taxon>Blattamonas</taxon>
    </lineage>
</organism>
<accession>A0ABQ9X4E9</accession>
<dbReference type="InterPro" id="IPR017853">
    <property type="entry name" value="GH"/>
</dbReference>
<keyword evidence="5 9" id="KW-0378">Hydrolase</keyword>
<keyword evidence="6 9" id="KW-0119">Carbohydrate metabolism</keyword>
<evidence type="ECO:0000256" key="10">
    <source>
        <dbReference type="SAM" id="MobiDB-lite"/>
    </source>
</evidence>
<evidence type="ECO:0000256" key="6">
    <source>
        <dbReference type="ARBA" id="ARBA00023277"/>
    </source>
</evidence>
<gene>
    <name evidence="13" type="ORF">BLNAU_18480</name>
</gene>
<keyword evidence="11" id="KW-0732">Signal</keyword>
<feature type="signal peptide" evidence="11">
    <location>
        <begin position="1"/>
        <end position="19"/>
    </location>
</feature>
<proteinExistence type="inferred from homology"/>
<dbReference type="Proteomes" id="UP001281761">
    <property type="component" value="Unassembled WGS sequence"/>
</dbReference>
<feature type="compositionally biased region" description="Basic and acidic residues" evidence="10">
    <location>
        <begin position="499"/>
        <end position="517"/>
    </location>
</feature>
<keyword evidence="14" id="KW-1185">Reference proteome</keyword>
<evidence type="ECO:0000256" key="9">
    <source>
        <dbReference type="RuleBase" id="RU361134"/>
    </source>
</evidence>
<evidence type="ECO:0000259" key="12">
    <source>
        <dbReference type="SMART" id="SM00642"/>
    </source>
</evidence>
<dbReference type="EMBL" id="JARBJD010000224">
    <property type="protein sequence ID" value="KAK2946567.1"/>
    <property type="molecule type" value="Genomic_DNA"/>
</dbReference>
<comment type="similarity">
    <text evidence="3 8">Belongs to the glycosyl hydrolase 13 family.</text>
</comment>
<keyword evidence="7 9" id="KW-0326">Glycosidase</keyword>
<evidence type="ECO:0000256" key="1">
    <source>
        <dbReference type="ARBA" id="ARBA00000548"/>
    </source>
</evidence>
<feature type="chain" id="PRO_5047521919" description="Alpha-amylase" evidence="11">
    <location>
        <begin position="20"/>
        <end position="628"/>
    </location>
</feature>
<evidence type="ECO:0000256" key="11">
    <source>
        <dbReference type="SAM" id="SignalP"/>
    </source>
</evidence>
<evidence type="ECO:0000256" key="7">
    <source>
        <dbReference type="ARBA" id="ARBA00023295"/>
    </source>
</evidence>
<comment type="catalytic activity">
    <reaction evidence="1 9">
        <text>Endohydrolysis of (1-&gt;4)-alpha-D-glucosidic linkages in polysaccharides containing three or more (1-&gt;4)-alpha-linked D-glucose units.</text>
        <dbReference type="EC" id="3.2.1.1"/>
    </reaction>
</comment>
<evidence type="ECO:0000313" key="13">
    <source>
        <dbReference type="EMBL" id="KAK2946567.1"/>
    </source>
</evidence>
<feature type="domain" description="Glycosyl hydrolase family 13 catalytic" evidence="12">
    <location>
        <begin position="186"/>
        <end position="626"/>
    </location>
</feature>
<comment type="caution">
    <text evidence="13">The sequence shown here is derived from an EMBL/GenBank/DDBJ whole genome shotgun (WGS) entry which is preliminary data.</text>
</comment>
<name>A0ABQ9X4E9_9EUKA</name>
<dbReference type="InterPro" id="IPR006047">
    <property type="entry name" value="GH13_cat_dom"/>
</dbReference>
<feature type="region of interest" description="Disordered" evidence="10">
    <location>
        <begin position="59"/>
        <end position="78"/>
    </location>
</feature>
<protein>
    <recommendedName>
        <fullName evidence="4 9">Alpha-amylase</fullName>
        <ecNumber evidence="4 9">3.2.1.1</ecNumber>
    </recommendedName>
</protein>
<dbReference type="PRINTS" id="PR00110">
    <property type="entry name" value="ALPHAAMYLASE"/>
</dbReference>
<dbReference type="InterPro" id="IPR006046">
    <property type="entry name" value="Alpha_amylase"/>
</dbReference>
<dbReference type="GO" id="GO:0004556">
    <property type="term" value="F:alpha-amylase activity"/>
    <property type="evidence" value="ECO:0007669"/>
    <property type="project" value="UniProtKB-EC"/>
</dbReference>
<evidence type="ECO:0000256" key="4">
    <source>
        <dbReference type="ARBA" id="ARBA00012595"/>
    </source>
</evidence>
<evidence type="ECO:0000256" key="8">
    <source>
        <dbReference type="RuleBase" id="RU003615"/>
    </source>
</evidence>
<dbReference type="Pfam" id="PF00128">
    <property type="entry name" value="Alpha-amylase"/>
    <property type="match status" value="1"/>
</dbReference>
<dbReference type="EC" id="3.2.1.1" evidence="4 9"/>
<dbReference type="SMART" id="SM00642">
    <property type="entry name" value="Aamy"/>
    <property type="match status" value="1"/>
</dbReference>
<feature type="region of interest" description="Disordered" evidence="10">
    <location>
        <begin position="497"/>
        <end position="517"/>
    </location>
</feature>
<evidence type="ECO:0000313" key="14">
    <source>
        <dbReference type="Proteomes" id="UP001281761"/>
    </source>
</evidence>
<sequence>MLSVLTIFVGSLLLSTTLTVPGVYYAVKSRKHSEVNAPIIYNTDTDLPGCQLHEGVSCQGSSGDMDSKHSTKQWNTPPRNHSRWLSGFQDMSVLQGYARLQYNAAHTQCVVTVVTKTMSSLQLQYSFNGTYQSAASRVFDKSFTGRLKVSVIARTGETLVLDDIDFMWNAAPIKSRTGDFRNGQKGAIVEMFGWPDEDIEKECRILADAGYLGVKLFPHHEQLMSVQPFENELNPWYFMYQPVSYRLQGRAGSRDQLRKMINTCRSYGVRVYADAVVNHMVGNGNDASFHRNPGAGCTYWPPKNSSAGDNLSPFYTPAYTYQINDWNGKPNNALEFPGVPYGPMDFHCDKALNAWHDPNLLNTGWLSGLCDLDTSKDYVRQRIADYFTDLLSIGFSGFRIDAAKHIHPKDLAAIFGKFKANMGGNIPEDWITWLEVLTGGEAQLLVRDSEYSFTTGLTREMKAVGLSDTDIEKVKIWWCGYPVEPDNDAGTISRTRKVIQNDDHDQQNDGSSSRDMHGEGCVLVKGCDHNTHRNFEIKLFNGPNGVRDNNNDYPIRLILSSYYFQNGVKSIPDGQSDCSKCKVSCETCRSRSYSPAYVEGAQAYAGSDYTRVHRDAAIISAMRAWMKM</sequence>
<evidence type="ECO:0000256" key="3">
    <source>
        <dbReference type="ARBA" id="ARBA00008061"/>
    </source>
</evidence>